<dbReference type="EMBL" id="BMAW01120415">
    <property type="protein sequence ID" value="GFT89244.1"/>
    <property type="molecule type" value="Genomic_DNA"/>
</dbReference>
<evidence type="ECO:0000256" key="2">
    <source>
        <dbReference type="SAM" id="Phobius"/>
    </source>
</evidence>
<dbReference type="Proteomes" id="UP000887013">
    <property type="component" value="Unassembled WGS sequence"/>
</dbReference>
<evidence type="ECO:0000256" key="1">
    <source>
        <dbReference type="SAM" id="MobiDB-lite"/>
    </source>
</evidence>
<evidence type="ECO:0000313" key="4">
    <source>
        <dbReference type="Proteomes" id="UP000887013"/>
    </source>
</evidence>
<keyword evidence="4" id="KW-1185">Reference proteome</keyword>
<proteinExistence type="predicted"/>
<keyword evidence="2" id="KW-0812">Transmembrane</keyword>
<dbReference type="OrthoDB" id="6434585at2759"/>
<feature type="region of interest" description="Disordered" evidence="1">
    <location>
        <begin position="73"/>
        <end position="92"/>
    </location>
</feature>
<evidence type="ECO:0000313" key="3">
    <source>
        <dbReference type="EMBL" id="GFT89244.1"/>
    </source>
</evidence>
<keyword evidence="2" id="KW-1133">Transmembrane helix</keyword>
<dbReference type="AlphaFoldDB" id="A0A8X6U448"/>
<keyword evidence="2" id="KW-0472">Membrane</keyword>
<organism evidence="3 4">
    <name type="scientific">Nephila pilipes</name>
    <name type="common">Giant wood spider</name>
    <name type="synonym">Nephila maculata</name>
    <dbReference type="NCBI Taxonomy" id="299642"/>
    <lineage>
        <taxon>Eukaryota</taxon>
        <taxon>Metazoa</taxon>
        <taxon>Ecdysozoa</taxon>
        <taxon>Arthropoda</taxon>
        <taxon>Chelicerata</taxon>
        <taxon>Arachnida</taxon>
        <taxon>Araneae</taxon>
        <taxon>Araneomorphae</taxon>
        <taxon>Entelegynae</taxon>
        <taxon>Araneoidea</taxon>
        <taxon>Nephilidae</taxon>
        <taxon>Nephila</taxon>
    </lineage>
</organism>
<reference evidence="3" key="1">
    <citation type="submission" date="2020-08" db="EMBL/GenBank/DDBJ databases">
        <title>Multicomponent nature underlies the extraordinary mechanical properties of spider dragline silk.</title>
        <authorList>
            <person name="Kono N."/>
            <person name="Nakamura H."/>
            <person name="Mori M."/>
            <person name="Yoshida Y."/>
            <person name="Ohtoshi R."/>
            <person name="Malay A.D."/>
            <person name="Moran D.A.P."/>
            <person name="Tomita M."/>
            <person name="Numata K."/>
            <person name="Arakawa K."/>
        </authorList>
    </citation>
    <scope>NUCLEOTIDE SEQUENCE</scope>
</reference>
<name>A0A8X6U448_NEPPI</name>
<accession>A0A8X6U448</accession>
<feature type="transmembrane region" description="Helical" evidence="2">
    <location>
        <begin position="31"/>
        <end position="52"/>
    </location>
</feature>
<gene>
    <name evidence="3" type="primary">MFSD12_2</name>
    <name evidence="3" type="ORF">NPIL_418341</name>
</gene>
<sequence length="92" mass="10167">MFVQDFHFQSGRSDQSRVLCHDCDWFYRNVMSYGVGGVGIIASIVIVTLLPANLGVRQSASNGAVLTPKEEVINTHHQPAEETNETQPLLPK</sequence>
<comment type="caution">
    <text evidence="3">The sequence shown here is derived from an EMBL/GenBank/DDBJ whole genome shotgun (WGS) entry which is preliminary data.</text>
</comment>
<protein>
    <submittedName>
        <fullName evidence="3">Major facilitator superfamily domain-containing protein 12</fullName>
    </submittedName>
</protein>